<feature type="domain" description="Impact N-terminal" evidence="2">
    <location>
        <begin position="18"/>
        <end position="123"/>
    </location>
</feature>
<dbReference type="EMBL" id="LIIK01000006">
    <property type="protein sequence ID" value="KQM09362.1"/>
    <property type="molecule type" value="Genomic_DNA"/>
</dbReference>
<name>A0A0Q4B668_9BACT</name>
<evidence type="ECO:0000313" key="4">
    <source>
        <dbReference type="Proteomes" id="UP000054172"/>
    </source>
</evidence>
<keyword evidence="4" id="KW-1185">Reference proteome</keyword>
<reference evidence="3" key="1">
    <citation type="submission" date="2015-08" db="EMBL/GenBank/DDBJ databases">
        <title>Candidatus Bacteriodes Periocalifornicus.</title>
        <authorList>
            <person name="McLean J.S."/>
            <person name="Kelley S."/>
        </authorList>
    </citation>
    <scope>NUCLEOTIDE SEQUENCE [LARGE SCALE GENOMIC DNA]</scope>
    <source>
        <strain evidence="3">12B</strain>
    </source>
</reference>
<dbReference type="AlphaFoldDB" id="A0A0Q4B668"/>
<comment type="caution">
    <text evidence="3">The sequence shown here is derived from an EMBL/GenBank/DDBJ whole genome shotgun (WGS) entry which is preliminary data.</text>
</comment>
<dbReference type="InterPro" id="IPR001498">
    <property type="entry name" value="Impact_N"/>
</dbReference>
<accession>A0A0Q4B668</accession>
<dbReference type="PANTHER" id="PTHR16301">
    <property type="entry name" value="IMPACT-RELATED"/>
    <property type="match status" value="1"/>
</dbReference>
<dbReference type="STRING" id="1702214.AL399_01905"/>
<dbReference type="Proteomes" id="UP000054172">
    <property type="component" value="Unassembled WGS sequence"/>
</dbReference>
<sequence>MENYLTLAGSAEGGYTDRGSRFLAYLYPVWDEAEALVQVEARRREHHAARHVCWGVVLQADGSFTRGSDDGEPSGTAARPIVGALRSAGLTRVVGIVVRYFGGIKLGVPGLIAAYRGAVQDALARAELARREVENLLEIQFAYAAQPRVMQAVKAAGARVLREEWGEAGRLEVACGVGAVSLLSNTLCGLGVQVLDLGEWKG</sequence>
<dbReference type="GO" id="GO:0005737">
    <property type="term" value="C:cytoplasm"/>
    <property type="evidence" value="ECO:0007669"/>
    <property type="project" value="TreeGrafter"/>
</dbReference>
<dbReference type="PATRIC" id="fig|1702214.3.peg.62"/>
<evidence type="ECO:0000313" key="3">
    <source>
        <dbReference type="EMBL" id="KQM09362.1"/>
    </source>
</evidence>
<dbReference type="InterPro" id="IPR036956">
    <property type="entry name" value="Impact_N_sf"/>
</dbReference>
<dbReference type="PANTHER" id="PTHR16301:SF20">
    <property type="entry name" value="IMPACT FAMILY MEMBER YIGZ"/>
    <property type="match status" value="1"/>
</dbReference>
<dbReference type="GO" id="GO:0006446">
    <property type="term" value="P:regulation of translational initiation"/>
    <property type="evidence" value="ECO:0007669"/>
    <property type="project" value="TreeGrafter"/>
</dbReference>
<dbReference type="SUPFAM" id="SSF54211">
    <property type="entry name" value="Ribosomal protein S5 domain 2-like"/>
    <property type="match status" value="1"/>
</dbReference>
<evidence type="ECO:0000259" key="2">
    <source>
        <dbReference type="Pfam" id="PF01205"/>
    </source>
</evidence>
<dbReference type="InterPro" id="IPR020568">
    <property type="entry name" value="Ribosomal_Su5_D2-typ_SF"/>
</dbReference>
<gene>
    <name evidence="3" type="ORF">AL399_01905</name>
</gene>
<proteinExistence type="inferred from homology"/>
<protein>
    <recommendedName>
        <fullName evidence="2">Impact N-terminal domain-containing protein</fullName>
    </recommendedName>
</protein>
<dbReference type="Gene3D" id="3.30.230.30">
    <property type="entry name" value="Impact, N-terminal domain"/>
    <property type="match status" value="1"/>
</dbReference>
<organism evidence="3 4">
    <name type="scientific">Candidatus [Bacteroides] periocalifornicus</name>
    <dbReference type="NCBI Taxonomy" id="1702214"/>
    <lineage>
        <taxon>Bacteria</taxon>
        <taxon>Pseudomonadati</taxon>
        <taxon>Bacteroidota</taxon>
    </lineage>
</organism>
<dbReference type="Pfam" id="PF01205">
    <property type="entry name" value="Impact_N"/>
    <property type="match status" value="1"/>
</dbReference>
<comment type="similarity">
    <text evidence="1">Belongs to the IMPACT family.</text>
</comment>
<dbReference type="InterPro" id="IPR023582">
    <property type="entry name" value="Impact"/>
</dbReference>
<evidence type="ECO:0000256" key="1">
    <source>
        <dbReference type="ARBA" id="ARBA00007665"/>
    </source>
</evidence>